<dbReference type="Proteomes" id="UP000195402">
    <property type="component" value="Unassembled WGS sequence"/>
</dbReference>
<dbReference type="AlphaFoldDB" id="A0A200QUR5"/>
<evidence type="ECO:0000313" key="2">
    <source>
        <dbReference type="Proteomes" id="UP000195402"/>
    </source>
</evidence>
<accession>A0A200QUR5</accession>
<gene>
    <name evidence="1" type="ORF">BVC80_9029g32</name>
</gene>
<proteinExistence type="predicted"/>
<organism evidence="1 2">
    <name type="scientific">Macleaya cordata</name>
    <name type="common">Five-seeded plume-poppy</name>
    <name type="synonym">Bocconia cordata</name>
    <dbReference type="NCBI Taxonomy" id="56857"/>
    <lineage>
        <taxon>Eukaryota</taxon>
        <taxon>Viridiplantae</taxon>
        <taxon>Streptophyta</taxon>
        <taxon>Embryophyta</taxon>
        <taxon>Tracheophyta</taxon>
        <taxon>Spermatophyta</taxon>
        <taxon>Magnoliopsida</taxon>
        <taxon>Ranunculales</taxon>
        <taxon>Papaveraceae</taxon>
        <taxon>Papaveroideae</taxon>
        <taxon>Macleaya</taxon>
    </lineage>
</organism>
<keyword evidence="2" id="KW-1185">Reference proteome</keyword>
<name>A0A200QUR5_MACCD</name>
<dbReference type="PANTHER" id="PTHR35121">
    <property type="entry name" value="HOMEODOMAIN PROTEIN 8, PUTATIVE-RELATED"/>
    <property type="match status" value="1"/>
</dbReference>
<dbReference type="PANTHER" id="PTHR35121:SF2">
    <property type="entry name" value="SWIM-TYPE DOMAIN-CONTAINING PROTEIN"/>
    <property type="match status" value="1"/>
</dbReference>
<reference evidence="1 2" key="1">
    <citation type="journal article" date="2017" name="Mol. Plant">
        <title>The Genome of Medicinal Plant Macleaya cordata Provides New Insights into Benzylisoquinoline Alkaloids Metabolism.</title>
        <authorList>
            <person name="Liu X."/>
            <person name="Liu Y."/>
            <person name="Huang P."/>
            <person name="Ma Y."/>
            <person name="Qing Z."/>
            <person name="Tang Q."/>
            <person name="Cao H."/>
            <person name="Cheng P."/>
            <person name="Zheng Y."/>
            <person name="Yuan Z."/>
            <person name="Zhou Y."/>
            <person name="Liu J."/>
            <person name="Tang Z."/>
            <person name="Zhuo Y."/>
            <person name="Zhang Y."/>
            <person name="Yu L."/>
            <person name="Huang J."/>
            <person name="Yang P."/>
            <person name="Peng Q."/>
            <person name="Zhang J."/>
            <person name="Jiang W."/>
            <person name="Zhang Z."/>
            <person name="Lin K."/>
            <person name="Ro D.K."/>
            <person name="Chen X."/>
            <person name="Xiong X."/>
            <person name="Shang Y."/>
            <person name="Huang S."/>
            <person name="Zeng J."/>
        </authorList>
    </citation>
    <scope>NUCLEOTIDE SEQUENCE [LARGE SCALE GENOMIC DNA]</scope>
    <source>
        <strain evidence="2">cv. BLH2017</strain>
        <tissue evidence="1">Root</tissue>
    </source>
</reference>
<protein>
    <submittedName>
        <fullName evidence="1">Uncharacterized protein</fullName>
    </submittedName>
</protein>
<dbReference type="InParanoid" id="A0A200QUR5"/>
<dbReference type="EMBL" id="MVGT01001060">
    <property type="protein sequence ID" value="OVA14203.1"/>
    <property type="molecule type" value="Genomic_DNA"/>
</dbReference>
<sequence length="74" mass="7742">MGSGGGGGGGGGVLVAKGMFGCVYEGCITMYEMEIERRPYHRNCGCALHKSRGSDCSKQTCVVGNSNYPYPNAN</sequence>
<comment type="caution">
    <text evidence="1">The sequence shown here is derived from an EMBL/GenBank/DDBJ whole genome shotgun (WGS) entry which is preliminary data.</text>
</comment>
<dbReference type="OrthoDB" id="1696465at2759"/>
<evidence type="ECO:0000313" key="1">
    <source>
        <dbReference type="EMBL" id="OVA14203.1"/>
    </source>
</evidence>